<feature type="transmembrane region" description="Helical" evidence="2">
    <location>
        <begin position="211"/>
        <end position="233"/>
    </location>
</feature>
<evidence type="ECO:0000313" key="5">
    <source>
        <dbReference type="WBParaSite" id="SRDH1_43680.2"/>
    </source>
</evidence>
<dbReference type="WBParaSite" id="SRDH1_43680.5">
    <property type="protein sequence ID" value="SRDH1_43680.5"/>
    <property type="gene ID" value="SRDH1_43680"/>
</dbReference>
<evidence type="ECO:0000313" key="4">
    <source>
        <dbReference type="WBParaSite" id="SRDH1_43680.1"/>
    </source>
</evidence>
<feature type="compositionally biased region" description="Low complexity" evidence="1">
    <location>
        <begin position="255"/>
        <end position="267"/>
    </location>
</feature>
<dbReference type="Proteomes" id="UP000050792">
    <property type="component" value="Unassembled WGS sequence"/>
</dbReference>
<dbReference type="WBParaSite" id="SRDH1_43680.1">
    <property type="protein sequence ID" value="SRDH1_43680.1"/>
    <property type="gene ID" value="SRDH1_43680"/>
</dbReference>
<feature type="region of interest" description="Disordered" evidence="1">
    <location>
        <begin position="248"/>
        <end position="286"/>
    </location>
</feature>
<keyword evidence="2" id="KW-0472">Membrane</keyword>
<reference evidence="4 5" key="2">
    <citation type="submission" date="2023-11" db="UniProtKB">
        <authorList>
            <consortium name="WormBaseParasite"/>
        </authorList>
    </citation>
    <scope>IDENTIFICATION</scope>
</reference>
<dbReference type="WBParaSite" id="SRDH1_43680.4">
    <property type="protein sequence ID" value="SRDH1_43680.4"/>
    <property type="gene ID" value="SRDH1_43680"/>
</dbReference>
<evidence type="ECO:0000256" key="1">
    <source>
        <dbReference type="SAM" id="MobiDB-lite"/>
    </source>
</evidence>
<keyword evidence="2" id="KW-1133">Transmembrane helix</keyword>
<evidence type="ECO:0000256" key="2">
    <source>
        <dbReference type="SAM" id="Phobius"/>
    </source>
</evidence>
<keyword evidence="3" id="KW-1185">Reference proteome</keyword>
<reference evidence="3" key="1">
    <citation type="submission" date="2022-06" db="EMBL/GenBank/DDBJ databases">
        <authorList>
            <person name="Berger JAMES D."/>
            <person name="Berger JAMES D."/>
        </authorList>
    </citation>
    <scope>NUCLEOTIDE SEQUENCE [LARGE SCALE GENOMIC DNA]</scope>
</reference>
<protein>
    <submittedName>
        <fullName evidence="4 5">Uncharacterized protein</fullName>
    </submittedName>
</protein>
<feature type="compositionally biased region" description="Polar residues" evidence="1">
    <location>
        <begin position="455"/>
        <end position="471"/>
    </location>
</feature>
<accession>A0AA85FCK5</accession>
<dbReference type="WBParaSite" id="SRDH1_43680.6">
    <property type="protein sequence ID" value="SRDH1_43680.6"/>
    <property type="gene ID" value="SRDH1_43680"/>
</dbReference>
<evidence type="ECO:0000313" key="3">
    <source>
        <dbReference type="Proteomes" id="UP000050792"/>
    </source>
</evidence>
<feature type="compositionally biased region" description="Low complexity" evidence="1">
    <location>
        <begin position="444"/>
        <end position="454"/>
    </location>
</feature>
<sequence>MRLEHSSVQSIFFNHGVSSLLFDIQILAQISLTNLILLFFMINSSVDSEMDDFDDNGNRLVRRKWCPWSSWSPCSPTKCFKGFVNKNPPYWSNREELLVDDDTQITHCVLIPKNSTKKPNRAYVQQTIQGQHKILIPEKQRFRTCDCQSVSLLNVFRLVSRHECFPGDTVFECSECASNEKIYLSRDNSDSDANLIPYCSYEQSNFQLYKILGGIIGAIGIICLLVCIIRFLVKQICGNQRIHNRTPCGGGGSGASTNTNSNNASSRSGRRRNRSPQLQNNHRDDATEYLHNDYTTSVYPVGIGNLDLPPAYTDVVKLSAIETESNNNNTNNAIIIPDAFSFNLLPNEQQQIINPSSFLSKSSSNHTHQFNCALYDNEQNATSSQILNMTSTDITPPPPPPSYEEIVAATNAMKINRENDNSFISGNEMNIAQVTHQTKDTVTTTTTANNNNNTIYSGSNLNTGRTETSSS</sequence>
<feature type="transmembrane region" description="Helical" evidence="2">
    <location>
        <begin position="20"/>
        <end position="42"/>
    </location>
</feature>
<organism evidence="3 5">
    <name type="scientific">Schistosoma rodhaini</name>
    <dbReference type="NCBI Taxonomy" id="6188"/>
    <lineage>
        <taxon>Eukaryota</taxon>
        <taxon>Metazoa</taxon>
        <taxon>Spiralia</taxon>
        <taxon>Lophotrochozoa</taxon>
        <taxon>Platyhelminthes</taxon>
        <taxon>Trematoda</taxon>
        <taxon>Digenea</taxon>
        <taxon>Strigeidida</taxon>
        <taxon>Schistosomatoidea</taxon>
        <taxon>Schistosomatidae</taxon>
        <taxon>Schistosoma</taxon>
    </lineage>
</organism>
<name>A0AA85FCK5_9TREM</name>
<dbReference type="WBParaSite" id="SRDH1_43680.2">
    <property type="protein sequence ID" value="SRDH1_43680.2"/>
    <property type="gene ID" value="SRDH1_43680"/>
</dbReference>
<keyword evidence="2" id="KW-0812">Transmembrane</keyword>
<proteinExistence type="predicted"/>
<dbReference type="AlphaFoldDB" id="A0AA85FCK5"/>
<feature type="region of interest" description="Disordered" evidence="1">
    <location>
        <begin position="444"/>
        <end position="471"/>
    </location>
</feature>